<comment type="caution">
    <text evidence="2">The sequence shown here is derived from an EMBL/GenBank/DDBJ whole genome shotgun (WGS) entry which is preliminary data.</text>
</comment>
<dbReference type="EMBL" id="CAXLJM020000093">
    <property type="protein sequence ID" value="CAL8132694.1"/>
    <property type="molecule type" value="Genomic_DNA"/>
</dbReference>
<evidence type="ECO:0000313" key="2">
    <source>
        <dbReference type="EMBL" id="CAL8132694.1"/>
    </source>
</evidence>
<evidence type="ECO:0000256" key="1">
    <source>
        <dbReference type="SAM" id="SignalP"/>
    </source>
</evidence>
<keyword evidence="1" id="KW-0732">Signal</keyword>
<feature type="signal peptide" evidence="1">
    <location>
        <begin position="1"/>
        <end position="20"/>
    </location>
</feature>
<protein>
    <submittedName>
        <fullName evidence="2">Uncharacterized protein</fullName>
    </submittedName>
</protein>
<gene>
    <name evidence="2" type="ORF">ODALV1_LOCUS24716</name>
</gene>
<proteinExistence type="predicted"/>
<accession>A0ABP1RPX1</accession>
<sequence length="183" mass="20798">MGSKTFILCGILAFVAVALSKPAEKHIIEVVEAIPRPEGYPFLLTPCFDGETEEKCHERSVKATKEHEKGELAYFERYISGLTQYGKANWKQQNPWVAKSKPTEKPMLTLLMPPPHAFLRAIVPCFTEDSKEQCDARNAAATKDDDARELVRLEEWVSTWSTSTWRTDYPETAKRYDELKASA</sequence>
<name>A0ABP1RPX1_9HEXA</name>
<evidence type="ECO:0000313" key="3">
    <source>
        <dbReference type="Proteomes" id="UP001642540"/>
    </source>
</evidence>
<feature type="chain" id="PRO_5046021897" evidence="1">
    <location>
        <begin position="21"/>
        <end position="183"/>
    </location>
</feature>
<dbReference type="Proteomes" id="UP001642540">
    <property type="component" value="Unassembled WGS sequence"/>
</dbReference>
<keyword evidence="3" id="KW-1185">Reference proteome</keyword>
<reference evidence="2 3" key="1">
    <citation type="submission" date="2024-08" db="EMBL/GenBank/DDBJ databases">
        <authorList>
            <person name="Cucini C."/>
            <person name="Frati F."/>
        </authorList>
    </citation>
    <scope>NUCLEOTIDE SEQUENCE [LARGE SCALE GENOMIC DNA]</scope>
</reference>
<organism evidence="2 3">
    <name type="scientific">Orchesella dallaii</name>
    <dbReference type="NCBI Taxonomy" id="48710"/>
    <lineage>
        <taxon>Eukaryota</taxon>
        <taxon>Metazoa</taxon>
        <taxon>Ecdysozoa</taxon>
        <taxon>Arthropoda</taxon>
        <taxon>Hexapoda</taxon>
        <taxon>Collembola</taxon>
        <taxon>Entomobryomorpha</taxon>
        <taxon>Entomobryoidea</taxon>
        <taxon>Orchesellidae</taxon>
        <taxon>Orchesellinae</taxon>
        <taxon>Orchesella</taxon>
    </lineage>
</organism>